<dbReference type="PANTHER" id="PTHR43781:SF1">
    <property type="entry name" value="SACCHAROPINE DEHYDROGENASE"/>
    <property type="match status" value="1"/>
</dbReference>
<feature type="domain" description="Saccharopine dehydrogenase NADP binding" evidence="1">
    <location>
        <begin position="13"/>
        <end position="136"/>
    </location>
</feature>
<dbReference type="Pfam" id="PF03435">
    <property type="entry name" value="Sacchrp_dh_NADP"/>
    <property type="match status" value="1"/>
</dbReference>
<gene>
    <name evidence="2" type="ORF">IU459_19885</name>
</gene>
<keyword evidence="3" id="KW-1185">Reference proteome</keyword>
<dbReference type="RefSeq" id="WP_195131035.1">
    <property type="nucleotide sequence ID" value="NZ_JADLQX010000014.1"/>
</dbReference>
<reference evidence="2 3" key="1">
    <citation type="submission" date="2020-10" db="EMBL/GenBank/DDBJ databases">
        <title>Identification of Nocardia species via Next-generation sequencing and recognition of intraspecies genetic diversity.</title>
        <authorList>
            <person name="Li P."/>
            <person name="Li P."/>
            <person name="Lu B."/>
        </authorList>
    </citation>
    <scope>NUCLEOTIDE SEQUENCE [LARGE SCALE GENOMIC DNA]</scope>
    <source>
        <strain evidence="2 3">BJ06-0157</strain>
    </source>
</reference>
<proteinExistence type="predicted"/>
<accession>A0ABS0CT61</accession>
<dbReference type="PANTHER" id="PTHR43781">
    <property type="entry name" value="SACCHAROPINE DEHYDROGENASE"/>
    <property type="match status" value="1"/>
</dbReference>
<dbReference type="EMBL" id="JADLQX010000014">
    <property type="protein sequence ID" value="MBF6299784.1"/>
    <property type="molecule type" value="Genomic_DNA"/>
</dbReference>
<evidence type="ECO:0000259" key="1">
    <source>
        <dbReference type="Pfam" id="PF03435"/>
    </source>
</evidence>
<name>A0ABS0CT61_9NOCA</name>
<protein>
    <submittedName>
        <fullName evidence="2">Saccharopine dehydrogenase NADP-binding domain-containing protein</fullName>
    </submittedName>
</protein>
<comment type="caution">
    <text evidence="2">The sequence shown here is derived from an EMBL/GenBank/DDBJ whole genome shotgun (WGS) entry which is preliminary data.</text>
</comment>
<dbReference type="SUPFAM" id="SSF51735">
    <property type="entry name" value="NAD(P)-binding Rossmann-fold domains"/>
    <property type="match status" value="1"/>
</dbReference>
<organism evidence="2 3">
    <name type="scientific">Nocardia amamiensis</name>
    <dbReference type="NCBI Taxonomy" id="404578"/>
    <lineage>
        <taxon>Bacteria</taxon>
        <taxon>Bacillati</taxon>
        <taxon>Actinomycetota</taxon>
        <taxon>Actinomycetes</taxon>
        <taxon>Mycobacteriales</taxon>
        <taxon>Nocardiaceae</taxon>
        <taxon>Nocardia</taxon>
    </lineage>
</organism>
<evidence type="ECO:0000313" key="3">
    <source>
        <dbReference type="Proteomes" id="UP000702209"/>
    </source>
</evidence>
<sequence length="360" mass="36917">MTSTEATASAPTIAVYGATGHTGGYLLTELRRRGLTPILVGRDADRIRAAATAAGLPDAEVRVADLTDPAGLVAAFTGADVVISSLPAYVNHGAAVLAAAIDAGAHYTDMSGEQLFLKRVFDEFGPRAAAAGVTVVSGITDSNVPGDLLAYLTSRRVAGPADVVLSHLSKSGGNGSKGSAKTVFASLDWFRGGGWHYADGELRTGAAARQDKLTFPGDTEPTAVAKFPQPPVLTIPRHSDVSYVEGVLATAILDTLAGFTAEIIDTLPDEPSSDLRYDLVVDASGTDGRVVRGVVSGVDSYRDSALMAVETAVRLAAGGAAPGALAPAEAFDAADFLDGLAPFGITWRIEEAGEPAPNRA</sequence>
<evidence type="ECO:0000313" key="2">
    <source>
        <dbReference type="EMBL" id="MBF6299784.1"/>
    </source>
</evidence>
<dbReference type="InterPro" id="IPR005097">
    <property type="entry name" value="Sacchrp_dh_NADP-bd"/>
</dbReference>
<dbReference type="Proteomes" id="UP000702209">
    <property type="component" value="Unassembled WGS sequence"/>
</dbReference>
<dbReference type="InterPro" id="IPR036291">
    <property type="entry name" value="NAD(P)-bd_dom_sf"/>
</dbReference>
<dbReference type="Gene3D" id="3.40.50.720">
    <property type="entry name" value="NAD(P)-binding Rossmann-like Domain"/>
    <property type="match status" value="1"/>
</dbReference>